<dbReference type="Proteomes" id="UP001567538">
    <property type="component" value="Unassembled WGS sequence"/>
</dbReference>
<proteinExistence type="predicted"/>
<reference evidence="1 2" key="1">
    <citation type="submission" date="2024-06" db="EMBL/GenBank/DDBJ databases">
        <title>A chromosome level genome sequence of Diviner's sage (Salvia divinorum).</title>
        <authorList>
            <person name="Ford S.A."/>
            <person name="Ro D.-K."/>
            <person name="Ness R.W."/>
            <person name="Phillips M.A."/>
        </authorList>
    </citation>
    <scope>NUCLEOTIDE SEQUENCE [LARGE SCALE GENOMIC DNA]</scope>
    <source>
        <strain evidence="1">SAF-2024a</strain>
        <tissue evidence="1">Leaf</tissue>
    </source>
</reference>
<dbReference type="EMBL" id="JBEAFC010000014">
    <property type="protein sequence ID" value="KAL1531485.1"/>
    <property type="molecule type" value="Genomic_DNA"/>
</dbReference>
<name>A0ABD1FJ00_SALDI</name>
<evidence type="ECO:0000313" key="2">
    <source>
        <dbReference type="Proteomes" id="UP001567538"/>
    </source>
</evidence>
<dbReference type="AlphaFoldDB" id="A0ABD1FJ00"/>
<comment type="caution">
    <text evidence="1">The sequence shown here is derived from an EMBL/GenBank/DDBJ whole genome shotgun (WGS) entry which is preliminary data.</text>
</comment>
<organism evidence="1 2">
    <name type="scientific">Salvia divinorum</name>
    <name type="common">Maria pastora</name>
    <name type="synonym">Diviner's sage</name>
    <dbReference type="NCBI Taxonomy" id="28513"/>
    <lineage>
        <taxon>Eukaryota</taxon>
        <taxon>Viridiplantae</taxon>
        <taxon>Streptophyta</taxon>
        <taxon>Embryophyta</taxon>
        <taxon>Tracheophyta</taxon>
        <taxon>Spermatophyta</taxon>
        <taxon>Magnoliopsida</taxon>
        <taxon>eudicotyledons</taxon>
        <taxon>Gunneridae</taxon>
        <taxon>Pentapetalae</taxon>
        <taxon>asterids</taxon>
        <taxon>lamiids</taxon>
        <taxon>Lamiales</taxon>
        <taxon>Lamiaceae</taxon>
        <taxon>Nepetoideae</taxon>
        <taxon>Mentheae</taxon>
        <taxon>Salviinae</taxon>
        <taxon>Salvia</taxon>
        <taxon>Salvia subgen. Calosphace</taxon>
    </lineage>
</organism>
<protein>
    <submittedName>
        <fullName evidence="1">Uncharacterized protein</fullName>
    </submittedName>
</protein>
<sequence length="67" mass="7769">MAKRNLERIQSLNSQLAISIDSFFVKETTFQDPKSLLLSPFQTILKLQFDFARPFVSFLVCELMRLG</sequence>
<gene>
    <name evidence="1" type="ORF">AAHA92_31616</name>
</gene>
<accession>A0ABD1FJ00</accession>
<keyword evidence="2" id="KW-1185">Reference proteome</keyword>
<evidence type="ECO:0000313" key="1">
    <source>
        <dbReference type="EMBL" id="KAL1531485.1"/>
    </source>
</evidence>